<feature type="domain" description="Alkyl hydroperoxide reductase subunit C/ Thiol specific antioxidant" evidence="2">
    <location>
        <begin position="22"/>
        <end position="156"/>
    </location>
</feature>
<organism evidence="3 5">
    <name type="scientific">Trichococcus ilyis</name>
    <dbReference type="NCBI Taxonomy" id="640938"/>
    <lineage>
        <taxon>Bacteria</taxon>
        <taxon>Bacillati</taxon>
        <taxon>Bacillota</taxon>
        <taxon>Bacilli</taxon>
        <taxon>Lactobacillales</taxon>
        <taxon>Carnobacteriaceae</taxon>
        <taxon>Trichococcus</taxon>
    </lineage>
</organism>
<keyword evidence="1" id="KW-1015">Disulfide bond</keyword>
<dbReference type="EMBL" id="FNYT01000001">
    <property type="protein sequence ID" value="SEI55417.1"/>
    <property type="molecule type" value="Genomic_DNA"/>
</dbReference>
<dbReference type="RefSeq" id="WP_068620428.1">
    <property type="nucleotide sequence ID" value="NZ_FJNB01000001.1"/>
</dbReference>
<evidence type="ECO:0000313" key="4">
    <source>
        <dbReference type="EMBL" id="SEI55417.1"/>
    </source>
</evidence>
<dbReference type="STRING" id="640938.TR210_73"/>
<sequence>MKLTEGTEIDDFLFLTKNGNCESFRSQLKRNFTAVIFLRHLGCGMSQLDMLKYRDAYKFLKEQGIEILMVIQGTEAAVAERTAKLGIPFTVIADPEQELYGHFNIPSSESMRQLVYGVSEDKLLEFDYYGIECQRFEGNELQLQATIVVDRKGQVVLSHYSENISDVPSPSELYQMLQAVPVRS</sequence>
<dbReference type="Proteomes" id="UP000199280">
    <property type="component" value="Unassembled WGS sequence"/>
</dbReference>
<keyword evidence="6" id="KW-1185">Reference proteome</keyword>
<dbReference type="Proteomes" id="UP000076878">
    <property type="component" value="Unassembled WGS sequence"/>
</dbReference>
<evidence type="ECO:0000313" key="6">
    <source>
        <dbReference type="Proteomes" id="UP000199280"/>
    </source>
</evidence>
<name>A0A143Y3I7_9LACT</name>
<gene>
    <name evidence="4" type="ORF">SAMN05216375_101195</name>
    <name evidence="3" type="ORF">TR210_73</name>
</gene>
<evidence type="ECO:0000259" key="2">
    <source>
        <dbReference type="Pfam" id="PF00578"/>
    </source>
</evidence>
<dbReference type="OrthoDB" id="9809746at2"/>
<evidence type="ECO:0000313" key="5">
    <source>
        <dbReference type="Proteomes" id="UP000076878"/>
    </source>
</evidence>
<proteinExistence type="predicted"/>
<dbReference type="GO" id="GO:0016209">
    <property type="term" value="F:antioxidant activity"/>
    <property type="evidence" value="ECO:0007669"/>
    <property type="project" value="InterPro"/>
</dbReference>
<dbReference type="Pfam" id="PF00578">
    <property type="entry name" value="AhpC-TSA"/>
    <property type="match status" value="1"/>
</dbReference>
<reference evidence="3 5" key="1">
    <citation type="submission" date="2016-02" db="EMBL/GenBank/DDBJ databases">
        <authorList>
            <person name="Wen L."/>
            <person name="He K."/>
            <person name="Yang H."/>
        </authorList>
    </citation>
    <scope>NUCLEOTIDE SEQUENCE [LARGE SCALE GENOMIC DNA]</scope>
    <source>
        <strain evidence="3">Trichococcus_R210</strain>
    </source>
</reference>
<dbReference type="InterPro" id="IPR036249">
    <property type="entry name" value="Thioredoxin-like_sf"/>
</dbReference>
<dbReference type="AlphaFoldDB" id="A0A143Y3I7"/>
<reference evidence="4 6" key="2">
    <citation type="submission" date="2016-10" db="EMBL/GenBank/DDBJ databases">
        <authorList>
            <person name="Varghese N."/>
            <person name="Submissions S."/>
        </authorList>
    </citation>
    <scope>NUCLEOTIDE SEQUENCE [LARGE SCALE GENOMIC DNA]</scope>
    <source>
        <strain evidence="4 6">DSM 22150</strain>
    </source>
</reference>
<evidence type="ECO:0000256" key="1">
    <source>
        <dbReference type="ARBA" id="ARBA00023157"/>
    </source>
</evidence>
<dbReference type="EMBL" id="FJNB01000001">
    <property type="protein sequence ID" value="CZQ80653.1"/>
    <property type="molecule type" value="Genomic_DNA"/>
</dbReference>
<dbReference type="SUPFAM" id="SSF52833">
    <property type="entry name" value="Thioredoxin-like"/>
    <property type="match status" value="1"/>
</dbReference>
<dbReference type="InterPro" id="IPR000866">
    <property type="entry name" value="AhpC/TSA"/>
</dbReference>
<evidence type="ECO:0000313" key="3">
    <source>
        <dbReference type="EMBL" id="CZQ80653.1"/>
    </source>
</evidence>
<protein>
    <submittedName>
        <fullName evidence="3">Alkyl hydroperoxide reductase subunit c/ thiol specific antioxidant</fullName>
    </submittedName>
    <submittedName>
        <fullName evidence="4">Peroxiredoxin</fullName>
    </submittedName>
</protein>
<dbReference type="Gene3D" id="3.40.30.10">
    <property type="entry name" value="Glutaredoxin"/>
    <property type="match status" value="1"/>
</dbReference>
<dbReference type="GO" id="GO:0016491">
    <property type="term" value="F:oxidoreductase activity"/>
    <property type="evidence" value="ECO:0007669"/>
    <property type="project" value="InterPro"/>
</dbReference>
<accession>A0A143Y3I7</accession>